<dbReference type="GO" id="GO:0005524">
    <property type="term" value="F:ATP binding"/>
    <property type="evidence" value="ECO:0007669"/>
    <property type="project" value="InterPro"/>
</dbReference>
<evidence type="ECO:0000259" key="5">
    <source>
        <dbReference type="SMART" id="SM01340"/>
    </source>
</evidence>
<keyword evidence="2" id="KW-0227">DNA damage</keyword>
<dbReference type="PANTHER" id="PTHR10073">
    <property type="entry name" value="DNA MISMATCH REPAIR PROTEIN MLH, PMS, MUTL"/>
    <property type="match status" value="1"/>
</dbReference>
<evidence type="ECO:0000259" key="4">
    <source>
        <dbReference type="SMART" id="SM00853"/>
    </source>
</evidence>
<evidence type="ECO:0000256" key="3">
    <source>
        <dbReference type="SAM" id="MobiDB-lite"/>
    </source>
</evidence>
<dbReference type="Pfam" id="PF13589">
    <property type="entry name" value="HATPase_c_3"/>
    <property type="match status" value="1"/>
</dbReference>
<dbReference type="AlphaFoldDB" id="A0A9P3L7K3"/>
<dbReference type="GO" id="GO:0140664">
    <property type="term" value="F:ATP-dependent DNA damage sensor activity"/>
    <property type="evidence" value="ECO:0007669"/>
    <property type="project" value="InterPro"/>
</dbReference>
<evidence type="ECO:0000313" key="6">
    <source>
        <dbReference type="EMBL" id="GJE84564.1"/>
    </source>
</evidence>
<dbReference type="InterPro" id="IPR014790">
    <property type="entry name" value="MutL_C"/>
</dbReference>
<dbReference type="InterPro" id="IPR037198">
    <property type="entry name" value="MutL_C_sf"/>
</dbReference>
<dbReference type="InterPro" id="IPR014721">
    <property type="entry name" value="Ribsml_uS5_D2-typ_fold_subgr"/>
</dbReference>
<name>A0A9P3L7K3_9APHY</name>
<dbReference type="SMART" id="SM00853">
    <property type="entry name" value="MutL_C"/>
    <property type="match status" value="1"/>
</dbReference>
<dbReference type="Proteomes" id="UP000703269">
    <property type="component" value="Unassembled WGS sequence"/>
</dbReference>
<dbReference type="GO" id="GO:0016887">
    <property type="term" value="F:ATP hydrolysis activity"/>
    <property type="evidence" value="ECO:0007669"/>
    <property type="project" value="InterPro"/>
</dbReference>
<dbReference type="InterPro" id="IPR020568">
    <property type="entry name" value="Ribosomal_Su5_D2-typ_SF"/>
</dbReference>
<comment type="similarity">
    <text evidence="1">Belongs to the DNA mismatch repair MutL/HexB family.</text>
</comment>
<accession>A0A9P3L7K3</accession>
<dbReference type="PROSITE" id="PS00058">
    <property type="entry name" value="DNA_MISMATCH_REPAIR_1"/>
    <property type="match status" value="1"/>
</dbReference>
<evidence type="ECO:0000313" key="7">
    <source>
        <dbReference type="Proteomes" id="UP000703269"/>
    </source>
</evidence>
<sequence>MAVATNNALQHLPLQTQHRIRSTQIIVSLPQVVSELVQNALDAGAGQVDVGVDCEDWACWVRDDGKGMSKAELTALQDAGRYGTSKAYGLESLDEVSTFGFRGEALASVADLSCLEITSRTARSRESWSTIQKGDKHLYNGPALRWRRESPGTVVSVREAFYNLPIRRLSHTSPARTLEVIRKDLESIALVFPHVSFSLENTHKSGAGRPDSGRILKIPKTLSSTHAFRHLFGRALVEHVEEIHDTRGDIQIDGFISLNGATSKAHQYIYINRHLLSTCDFHRVIDSAFAASSFGRHALDEYNRLPQAELVRRSPSKTEKKPVYVLNITIASRDVDNCVEPQKNAVNLQDNRRVSDLVLSTVEAFLLKHHFKTRSSPQPHPSPRKKRRVAHEKDRSLYADPTQNQVEPPIVVPELVDTDYASILWTDPRSGVAYRLDRRTGNSYPIDPAQTKGDKVVAHSSSRRTLQHCTAGQGASDSGHAMPSWIQDALEVLSSIFLSLYSACLTLRVNKANQTYTLKSPGIPSVSLSSAFISEQERCQHRHHDRQSFTSQADALGNTQSQLSRFSSEDLSTAVVLGQVDRKFIACITPSSDCSGNERDGTSGEREDSGVLVLIDQHAADERVRVERFMRELCKGFSADQENTPCPDIWALDPPAQVVLTRHEGDMLSSSDVRAAFERWGITFGPVPEVQEEEECISQFFSTKKAFQPVEHSGYVQVDVLTLPEVVGSKLLADDHLRDLVKSYLADLESPGFATSLLTFRPAAAADKAWQRAMQWCPRELQELVNSKACRGAIMFNDALSTKRCERLVRELCGTALPFQCAHGRPSLVPLTSVRGPVAQGVEVSRHVRPVQWATFGETR</sequence>
<dbReference type="SUPFAM" id="SSF118116">
    <property type="entry name" value="DNA mismatch repair protein MutL"/>
    <property type="match status" value="1"/>
</dbReference>
<reference evidence="6 7" key="1">
    <citation type="submission" date="2021-08" db="EMBL/GenBank/DDBJ databases">
        <title>Draft Genome Sequence of Phanerochaete sordida strain YK-624.</title>
        <authorList>
            <person name="Mori T."/>
            <person name="Dohra H."/>
            <person name="Suzuki T."/>
            <person name="Kawagishi H."/>
            <person name="Hirai H."/>
        </authorList>
    </citation>
    <scope>NUCLEOTIDE SEQUENCE [LARGE SCALE GENOMIC DNA]</scope>
    <source>
        <strain evidence="6 7">YK-624</strain>
    </source>
</reference>
<dbReference type="Gene3D" id="3.30.230.10">
    <property type="match status" value="1"/>
</dbReference>
<protein>
    <submittedName>
        <fullName evidence="6">DNA mismatch repair protein</fullName>
    </submittedName>
</protein>
<dbReference type="PANTHER" id="PTHR10073:SF47">
    <property type="entry name" value="DNA MISMATCH REPAIR PROTEIN MLH3"/>
    <property type="match status" value="1"/>
</dbReference>
<dbReference type="InterPro" id="IPR014762">
    <property type="entry name" value="DNA_mismatch_repair_CS"/>
</dbReference>
<feature type="region of interest" description="Disordered" evidence="3">
    <location>
        <begin position="370"/>
        <end position="404"/>
    </location>
</feature>
<dbReference type="SUPFAM" id="SSF54211">
    <property type="entry name" value="Ribosomal protein S5 domain 2-like"/>
    <property type="match status" value="1"/>
</dbReference>
<gene>
    <name evidence="6" type="ORF">PsYK624_006400</name>
</gene>
<dbReference type="InterPro" id="IPR036890">
    <property type="entry name" value="HATPase_C_sf"/>
</dbReference>
<dbReference type="Gene3D" id="3.30.565.10">
    <property type="entry name" value="Histidine kinase-like ATPase, C-terminal domain"/>
    <property type="match status" value="1"/>
</dbReference>
<dbReference type="GO" id="GO:0032300">
    <property type="term" value="C:mismatch repair complex"/>
    <property type="evidence" value="ECO:0007669"/>
    <property type="project" value="InterPro"/>
</dbReference>
<feature type="domain" description="MutL C-terminal dimerisation" evidence="4">
    <location>
        <begin position="576"/>
        <end position="800"/>
    </location>
</feature>
<organism evidence="6 7">
    <name type="scientific">Phanerochaete sordida</name>
    <dbReference type="NCBI Taxonomy" id="48140"/>
    <lineage>
        <taxon>Eukaryota</taxon>
        <taxon>Fungi</taxon>
        <taxon>Dikarya</taxon>
        <taxon>Basidiomycota</taxon>
        <taxon>Agaricomycotina</taxon>
        <taxon>Agaricomycetes</taxon>
        <taxon>Polyporales</taxon>
        <taxon>Phanerochaetaceae</taxon>
        <taxon>Phanerochaete</taxon>
    </lineage>
</organism>
<dbReference type="GO" id="GO:0006298">
    <property type="term" value="P:mismatch repair"/>
    <property type="evidence" value="ECO:0007669"/>
    <property type="project" value="InterPro"/>
</dbReference>
<keyword evidence="7" id="KW-1185">Reference proteome</keyword>
<evidence type="ECO:0000256" key="2">
    <source>
        <dbReference type="ARBA" id="ARBA00022763"/>
    </source>
</evidence>
<evidence type="ECO:0000256" key="1">
    <source>
        <dbReference type="ARBA" id="ARBA00006082"/>
    </source>
</evidence>
<dbReference type="Gene3D" id="3.30.1540.20">
    <property type="entry name" value="MutL, C-terminal domain, dimerisation subdomain"/>
    <property type="match status" value="2"/>
</dbReference>
<dbReference type="InterPro" id="IPR042120">
    <property type="entry name" value="MutL_C_dimsub"/>
</dbReference>
<proteinExistence type="inferred from homology"/>
<dbReference type="EMBL" id="BPQB01000001">
    <property type="protein sequence ID" value="GJE84564.1"/>
    <property type="molecule type" value="Genomic_DNA"/>
</dbReference>
<dbReference type="OrthoDB" id="429932at2759"/>
<feature type="domain" description="DNA mismatch repair protein S5" evidence="5">
    <location>
        <begin position="228"/>
        <end position="367"/>
    </location>
</feature>
<comment type="caution">
    <text evidence="6">The sequence shown here is derived from an EMBL/GenBank/DDBJ whole genome shotgun (WGS) entry which is preliminary data.</text>
</comment>
<dbReference type="InterPro" id="IPR013507">
    <property type="entry name" value="DNA_mismatch_S5_2-like"/>
</dbReference>
<dbReference type="InterPro" id="IPR038973">
    <property type="entry name" value="MutL/Mlh/Pms-like"/>
</dbReference>
<dbReference type="Pfam" id="PF01119">
    <property type="entry name" value="DNA_mis_repair"/>
    <property type="match status" value="1"/>
</dbReference>
<dbReference type="SUPFAM" id="SSF55874">
    <property type="entry name" value="ATPase domain of HSP90 chaperone/DNA topoisomerase II/histidine kinase"/>
    <property type="match status" value="1"/>
</dbReference>
<dbReference type="GO" id="GO:0061982">
    <property type="term" value="P:meiosis I cell cycle process"/>
    <property type="evidence" value="ECO:0007669"/>
    <property type="project" value="UniProtKB-ARBA"/>
</dbReference>
<dbReference type="SMART" id="SM01340">
    <property type="entry name" value="DNA_mis_repair"/>
    <property type="match status" value="1"/>
</dbReference>
<dbReference type="GO" id="GO:0030983">
    <property type="term" value="F:mismatched DNA binding"/>
    <property type="evidence" value="ECO:0007669"/>
    <property type="project" value="InterPro"/>
</dbReference>